<name>A0ABT8WCK1_9FLAO</name>
<evidence type="ECO:0000313" key="1">
    <source>
        <dbReference type="EMBL" id="MDO5970874.1"/>
    </source>
</evidence>
<dbReference type="EMBL" id="JAUOEK010000138">
    <property type="protein sequence ID" value="MDO5970874.1"/>
    <property type="molecule type" value="Genomic_DNA"/>
</dbReference>
<proteinExistence type="predicted"/>
<evidence type="ECO:0000313" key="2">
    <source>
        <dbReference type="Proteomes" id="UP001176883"/>
    </source>
</evidence>
<protein>
    <submittedName>
        <fullName evidence="1">Uncharacterized protein</fullName>
    </submittedName>
</protein>
<reference evidence="1" key="1">
    <citation type="submission" date="2023-07" db="EMBL/GenBank/DDBJ databases">
        <title>Two novel species in the genus Flavivirga.</title>
        <authorList>
            <person name="Kwon K."/>
        </authorList>
    </citation>
    <scope>NUCLEOTIDE SEQUENCE</scope>
    <source>
        <strain evidence="1">KCTC 52353</strain>
    </source>
</reference>
<organism evidence="1 2">
    <name type="scientific">Flavivirga aquimarina</name>
    <dbReference type="NCBI Taxonomy" id="2027862"/>
    <lineage>
        <taxon>Bacteria</taxon>
        <taxon>Pseudomonadati</taxon>
        <taxon>Bacteroidota</taxon>
        <taxon>Flavobacteriia</taxon>
        <taxon>Flavobacteriales</taxon>
        <taxon>Flavobacteriaceae</taxon>
        <taxon>Flavivirga</taxon>
    </lineage>
</organism>
<keyword evidence="2" id="KW-1185">Reference proteome</keyword>
<dbReference type="Proteomes" id="UP001176883">
    <property type="component" value="Unassembled WGS sequence"/>
</dbReference>
<gene>
    <name evidence="1" type="ORF">Q4Q35_13760</name>
</gene>
<comment type="caution">
    <text evidence="1">The sequence shown here is derived from an EMBL/GenBank/DDBJ whole genome shotgun (WGS) entry which is preliminary data.</text>
</comment>
<accession>A0ABT8WCK1</accession>
<sequence length="340" mass="40667">MGYIVLCLMVVSFVITFYSQREKDQLAHLEKEKLIEKSKKDSIKQRKKYQVDSLRHEITIKKLGEQRYRDSLQISNDSVRFDLTLKNFGKQLSKQNETLQNLEELQHPISPLKVRVILTVKLDSLSETAREYLKQCRLDLKNISNNGKPDKFYNFDWGDSGSIECRDFYPKEVTKYDSTFTKFNRFMYDYVMPKTWFYFYIKDKINKIDERSADLFLLANGISNGGTTFNKDFILSYKYNIYKNEVRFNFSFQDPIINEKKRTISSMYSIRDGLLAVRMVSYDHNAKMVLNVVEFRTGNNFYDRYLLYFNEKDLFEYDNEYEKSDFYIKKGAEIFEKKSR</sequence>